<dbReference type="GO" id="GO:0005975">
    <property type="term" value="P:carbohydrate metabolic process"/>
    <property type="evidence" value="ECO:0007669"/>
    <property type="project" value="InterPro"/>
</dbReference>
<evidence type="ECO:0000256" key="8">
    <source>
        <dbReference type="ARBA" id="ARBA00031076"/>
    </source>
</evidence>
<dbReference type="InterPro" id="IPR041111">
    <property type="entry name" value="Pullulanase_Ins"/>
</dbReference>
<organism evidence="10 11">
    <name type="scientific">Vibrio agarilyticus</name>
    <dbReference type="NCBI Taxonomy" id="2726741"/>
    <lineage>
        <taxon>Bacteria</taxon>
        <taxon>Pseudomonadati</taxon>
        <taxon>Pseudomonadota</taxon>
        <taxon>Gammaproteobacteria</taxon>
        <taxon>Vibrionales</taxon>
        <taxon>Vibrionaceae</taxon>
        <taxon>Vibrio</taxon>
    </lineage>
</organism>
<dbReference type="CDD" id="cd02860">
    <property type="entry name" value="E_set_Pullulanase"/>
    <property type="match status" value="1"/>
</dbReference>
<dbReference type="Gene3D" id="2.60.40.1180">
    <property type="entry name" value="Golgi alpha-mannosidase II"/>
    <property type="match status" value="1"/>
</dbReference>
<dbReference type="Proteomes" id="UP000535589">
    <property type="component" value="Unassembled WGS sequence"/>
</dbReference>
<dbReference type="InterPro" id="IPR017853">
    <property type="entry name" value="GH"/>
</dbReference>
<dbReference type="InterPro" id="IPR014756">
    <property type="entry name" value="Ig_E-set"/>
</dbReference>
<dbReference type="GO" id="GO:0030246">
    <property type="term" value="F:carbohydrate binding"/>
    <property type="evidence" value="ECO:0007669"/>
    <property type="project" value="InterPro"/>
</dbReference>
<dbReference type="SUPFAM" id="SSF49452">
    <property type="entry name" value="Starch-binding domain-like"/>
    <property type="match status" value="1"/>
</dbReference>
<dbReference type="InterPro" id="IPR013780">
    <property type="entry name" value="Glyco_hydro_b"/>
</dbReference>
<dbReference type="Gene3D" id="3.20.20.80">
    <property type="entry name" value="Glycosidases"/>
    <property type="match status" value="1"/>
</dbReference>
<dbReference type="EMBL" id="JABAIK010000018">
    <property type="protein sequence ID" value="NLS14243.1"/>
    <property type="molecule type" value="Genomic_DNA"/>
</dbReference>
<dbReference type="PROSITE" id="PS51257">
    <property type="entry name" value="PROKAR_LIPOPROTEIN"/>
    <property type="match status" value="1"/>
</dbReference>
<dbReference type="RefSeq" id="WP_168837342.1">
    <property type="nucleotide sequence ID" value="NZ_JABAIK010000018.1"/>
</dbReference>
<dbReference type="CDD" id="cd10315">
    <property type="entry name" value="CBM41_pullulanase"/>
    <property type="match status" value="1"/>
</dbReference>
<dbReference type="Pfam" id="PF02922">
    <property type="entry name" value="CBM_48"/>
    <property type="match status" value="1"/>
</dbReference>
<dbReference type="InterPro" id="IPR011839">
    <property type="entry name" value="Pullul_strch"/>
</dbReference>
<dbReference type="Pfam" id="PF11852">
    <property type="entry name" value="Pullul_strch_C"/>
    <property type="match status" value="1"/>
</dbReference>
<dbReference type="PANTHER" id="PTHR43002">
    <property type="entry name" value="GLYCOGEN DEBRANCHING ENZYME"/>
    <property type="match status" value="1"/>
</dbReference>
<dbReference type="InterPro" id="IPR005323">
    <property type="entry name" value="CBM41_pullulanase"/>
</dbReference>
<dbReference type="InterPro" id="IPR013783">
    <property type="entry name" value="Ig-like_fold"/>
</dbReference>
<dbReference type="InterPro" id="IPR013784">
    <property type="entry name" value="Carb-bd-like_fold"/>
</dbReference>
<dbReference type="Pfam" id="PF03714">
    <property type="entry name" value="PUD"/>
    <property type="match status" value="1"/>
</dbReference>
<evidence type="ECO:0000256" key="7">
    <source>
        <dbReference type="ARBA" id="ARBA00029618"/>
    </source>
</evidence>
<dbReference type="InterPro" id="IPR040671">
    <property type="entry name" value="Pullulanase_N2"/>
</dbReference>
<dbReference type="Gene3D" id="2.60.40.1130">
    <property type="entry name" value="Rab geranylgeranyltransferase alpha-subunit, insert domain"/>
    <property type="match status" value="1"/>
</dbReference>
<comment type="catalytic activity">
    <reaction evidence="5">
        <text>Hydrolysis of (1-&gt;6)-alpha-D-glucosidic linkages in pullulan, amylopectin and glycogen, and in the alpha- and beta-limit dextrins of amylopectin and glycogen.</text>
        <dbReference type="EC" id="3.2.1.41"/>
    </reaction>
</comment>
<evidence type="ECO:0000313" key="10">
    <source>
        <dbReference type="EMBL" id="NLS14243.1"/>
    </source>
</evidence>
<dbReference type="InterPro" id="IPR006047">
    <property type="entry name" value="GH13_cat_dom"/>
</dbReference>
<proteinExistence type="inferred from homology"/>
<protein>
    <recommendedName>
        <fullName evidence="6">pullulanase</fullName>
        <ecNumber evidence="6">3.2.1.41</ecNumber>
    </recommendedName>
    <alternativeName>
        <fullName evidence="7">Alpha-dextrin endo-1,6-alpha-glucosidase</fullName>
    </alternativeName>
    <alternativeName>
        <fullName evidence="8">Pullulan 6-glucanohydrolase</fullName>
    </alternativeName>
</protein>
<dbReference type="Pfam" id="PF18494">
    <property type="entry name" value="Pullulanase_Ins"/>
    <property type="match status" value="1"/>
</dbReference>
<evidence type="ECO:0000259" key="9">
    <source>
        <dbReference type="SMART" id="SM00642"/>
    </source>
</evidence>
<dbReference type="SMART" id="SM00642">
    <property type="entry name" value="Aamy"/>
    <property type="match status" value="1"/>
</dbReference>
<evidence type="ECO:0000256" key="3">
    <source>
        <dbReference type="ARBA" id="ARBA00022801"/>
    </source>
</evidence>
<dbReference type="GO" id="GO:0051060">
    <property type="term" value="F:pullulanase activity"/>
    <property type="evidence" value="ECO:0007669"/>
    <property type="project" value="UniProtKB-EC"/>
</dbReference>
<dbReference type="Gene3D" id="2.60.40.10">
    <property type="entry name" value="Immunoglobulins"/>
    <property type="match status" value="3"/>
</dbReference>
<dbReference type="Gene3D" id="2.60.40.1110">
    <property type="match status" value="1"/>
</dbReference>
<feature type="domain" description="Glycosyl hydrolase family 13 catalytic" evidence="9">
    <location>
        <begin position="552"/>
        <end position="915"/>
    </location>
</feature>
<name>A0A7X8YHM5_9VIBR</name>
<dbReference type="SUPFAM" id="SSF51445">
    <property type="entry name" value="(Trans)glycosidases"/>
    <property type="match status" value="1"/>
</dbReference>
<evidence type="ECO:0000256" key="4">
    <source>
        <dbReference type="ARBA" id="ARBA00023295"/>
    </source>
</evidence>
<sequence length="1340" mass="146578">MDKKKFNLSTVAKTVLPLISIAVISGCGSDSSGNSTPTPNDGLHPAGENEVVIYYKRDVASFSSESDYEGWGIHLWNNSACSSTDLEAMNIPKTGTTWENPVPFDGISETYGAYYVLKVDPDAPDPHKCMNFVVHKGDEKAFGADDMVLKLDELGDSKGVFGFHGSSELSYEPIEERPVAIDGQKAHWLDAKTIAWEANTNAETVKLHYSPEAGISMDEDKQIVGGKSIDLTITGELSDELKTRFRHLASLHSAELDVEDDIFNEILKSQIVMAAYSADGEVIAATQVQKPGVLDAVFSAKDAGNAISQTLGAIVESDDATFKLWAPTAQNVELVIYDADLKQEAKVAMTADAKTGIWASETQSDVVGKFYRYQVKVYHPTTGVVETREVTDPYSLSLSQNSLYSQVVDLDSADLKPADWDDYTPPSLKKDEDHVLYESHLRDFSFSDSKGSAEYNGKYLALTEAERESVTHLQALKDAGLTTLHILPAFDIATVDEDEAKRVDITDTIGKLCEVNKNASVCGKVDNASIIEDVLDGYKPETGDAQALMNDLRMLDSFNWGYDPFHYTVPEGSYATDANGSKRILEFREMVKATHDMDLKLIMDVVYNHTNASGVNDKSVLDKIVPGYYHRLNVNTGGVENSTCCDNTATENLMMGKLMVDSLVVWADQYKVDGFRFDLMGHQPKNVMIEALEQVRKVDEDTLFYGEGWDFGEVAQNARFDQATQINMAGTEIGTFSDRLRDAVRGGSPFDGGVDSNGEHPIRFNQGFGNAAYPNEETKTDAEAVAGRLHNQDLVRLGMAGNLADFVLLDSEGNTKLGKNVDYNGAPAGYTKDPSENISYVSKHDNQTLWDNNAYKIGTGVSSAERARMQAVSLSTVMLGQGIPFIHMGSELLRSKSMQRDSYDSGDWFNRVYFDGSDNNWNVGLPREDKDGANWDLIKTILTDSTAKPTTDDIELTKQQFLELLKIRSDSELFRLPSAQEVMARVDFRNVGKDQTEGLIVMSIDDGKSAGGDIDTKYDAIVVVINATKDEQTPKIAGAEGFVLHSIQQQSADGTVKEASFADSTFTVPALTTAVFVLPQGNAQGAGLPVNTENKDVSAIPPYGDTKVYVRGGMNGWLVDSDPLVDSAWEMTFLKNGRYSLTTVVEKGEYDFKFGDKDWNPVNIPCTWAEQAEDSIDLGTEGNCKLNVAETGKYTFIFDALHMQNDDIEKPTISVVKAADAPTFGDTALFLRGTITTWDTPAADSPAKFDYIADDVYSLDMEFKAGTYQMKIASADWDANNKTTNFGGDKGSAIELDAEFAMAVGAGSSDIAITLPEEGSYNFHFNAADKTAPILTVTAN</sequence>
<evidence type="ECO:0000256" key="5">
    <source>
        <dbReference type="ARBA" id="ARBA00023965"/>
    </source>
</evidence>
<dbReference type="InterPro" id="IPR024561">
    <property type="entry name" value="Pullul_strch_C"/>
</dbReference>
<reference evidence="10 11" key="1">
    <citation type="submission" date="2020-04" db="EMBL/GenBank/DDBJ databases">
        <title>Vibrio sp. SM6, a novel species isolated from seawater.</title>
        <authorList>
            <person name="Wang X."/>
        </authorList>
    </citation>
    <scope>NUCLEOTIDE SEQUENCE [LARGE SCALE GENOMIC DNA]</scope>
    <source>
        <strain evidence="10 11">SM6</strain>
    </source>
</reference>
<keyword evidence="2" id="KW-0732">Signal</keyword>
<comment type="similarity">
    <text evidence="1">Belongs to the glycosyl hydrolase 13 family.</text>
</comment>
<dbReference type="NCBIfam" id="TIGR02103">
    <property type="entry name" value="pullul_strch"/>
    <property type="match status" value="1"/>
</dbReference>
<accession>A0A7X8YHM5</accession>
<dbReference type="InterPro" id="IPR004193">
    <property type="entry name" value="Glyco_hydro_13_N"/>
</dbReference>
<gene>
    <name evidence="10" type="primary">pulA</name>
    <name evidence="10" type="ORF">HGP28_15290</name>
</gene>
<keyword evidence="3" id="KW-0378">Hydrolase</keyword>
<keyword evidence="11" id="KW-1185">Reference proteome</keyword>
<dbReference type="SUPFAM" id="SSF51011">
    <property type="entry name" value="Glycosyl hydrolase domain"/>
    <property type="match status" value="1"/>
</dbReference>
<dbReference type="Pfam" id="PF17967">
    <property type="entry name" value="Pullulanase_N2"/>
    <property type="match status" value="1"/>
</dbReference>
<evidence type="ECO:0000256" key="1">
    <source>
        <dbReference type="ARBA" id="ARBA00008061"/>
    </source>
</evidence>
<evidence type="ECO:0000256" key="6">
    <source>
        <dbReference type="ARBA" id="ARBA00024062"/>
    </source>
</evidence>
<comment type="caution">
    <text evidence="10">The sequence shown here is derived from an EMBL/GenBank/DDBJ whole genome shotgun (WGS) entry which is preliminary data.</text>
</comment>
<evidence type="ECO:0000313" key="11">
    <source>
        <dbReference type="Proteomes" id="UP000535589"/>
    </source>
</evidence>
<dbReference type="CDD" id="cd02861">
    <property type="entry name" value="E_set_pullulanase_like"/>
    <property type="match status" value="1"/>
</dbReference>
<dbReference type="EC" id="3.2.1.41" evidence="6"/>
<keyword evidence="4" id="KW-0326">Glycosidase</keyword>
<evidence type="ECO:0000256" key="2">
    <source>
        <dbReference type="ARBA" id="ARBA00022729"/>
    </source>
</evidence>
<dbReference type="CDD" id="cd11341">
    <property type="entry name" value="AmyAc_Pullulanase_LD-like"/>
    <property type="match status" value="1"/>
</dbReference>
<dbReference type="SUPFAM" id="SSF81296">
    <property type="entry name" value="E set domains"/>
    <property type="match status" value="2"/>
</dbReference>